<feature type="transmembrane region" description="Helical" evidence="1">
    <location>
        <begin position="47"/>
        <end position="71"/>
    </location>
</feature>
<dbReference type="Pfam" id="PF18895">
    <property type="entry name" value="T4SS_pilin"/>
    <property type="match status" value="1"/>
</dbReference>
<accession>A0ABN3GEP1</accession>
<keyword evidence="1" id="KW-0812">Transmembrane</keyword>
<dbReference type="InterPro" id="IPR043993">
    <property type="entry name" value="T4SS_pilin"/>
</dbReference>
<name>A0ABN3GEP1_9ACTN</name>
<feature type="chain" id="PRO_5046493985" description="TrbC/VIRB2 family protein" evidence="2">
    <location>
        <begin position="29"/>
        <end position="113"/>
    </location>
</feature>
<evidence type="ECO:0000313" key="4">
    <source>
        <dbReference type="Proteomes" id="UP001501444"/>
    </source>
</evidence>
<feature type="signal peptide" evidence="2">
    <location>
        <begin position="1"/>
        <end position="28"/>
    </location>
</feature>
<evidence type="ECO:0000256" key="1">
    <source>
        <dbReference type="SAM" id="Phobius"/>
    </source>
</evidence>
<reference evidence="3 4" key="1">
    <citation type="journal article" date="2019" name="Int. J. Syst. Evol. Microbiol.">
        <title>The Global Catalogue of Microorganisms (GCM) 10K type strain sequencing project: providing services to taxonomists for standard genome sequencing and annotation.</title>
        <authorList>
            <consortium name="The Broad Institute Genomics Platform"/>
            <consortium name="The Broad Institute Genome Sequencing Center for Infectious Disease"/>
            <person name="Wu L."/>
            <person name="Ma J."/>
        </authorList>
    </citation>
    <scope>NUCLEOTIDE SEQUENCE [LARGE SCALE GENOMIC DNA]</scope>
    <source>
        <strain evidence="3 4">JCM 3272</strain>
    </source>
</reference>
<proteinExistence type="predicted"/>
<evidence type="ECO:0000313" key="3">
    <source>
        <dbReference type="EMBL" id="GAA2349925.1"/>
    </source>
</evidence>
<keyword evidence="4" id="KW-1185">Reference proteome</keyword>
<keyword evidence="1" id="KW-1133">Transmembrane helix</keyword>
<dbReference type="EMBL" id="BAAARV010000029">
    <property type="protein sequence ID" value="GAA2349925.1"/>
    <property type="molecule type" value="Genomic_DNA"/>
</dbReference>
<organism evidence="3 4">
    <name type="scientific">Dactylosporangium salmoneum</name>
    <dbReference type="NCBI Taxonomy" id="53361"/>
    <lineage>
        <taxon>Bacteria</taxon>
        <taxon>Bacillati</taxon>
        <taxon>Actinomycetota</taxon>
        <taxon>Actinomycetes</taxon>
        <taxon>Micromonosporales</taxon>
        <taxon>Micromonosporaceae</taxon>
        <taxon>Dactylosporangium</taxon>
    </lineage>
</organism>
<comment type="caution">
    <text evidence="3">The sequence shown here is derived from an EMBL/GenBank/DDBJ whole genome shotgun (WGS) entry which is preliminary data.</text>
</comment>
<evidence type="ECO:0008006" key="5">
    <source>
        <dbReference type="Google" id="ProtNLM"/>
    </source>
</evidence>
<sequence length="113" mass="11359">MLRRNISRLVLVLTATASAVAVAVPAYAAPAPDAPGAHDLPTIISNITAWVAGLLIGVATLFLTIGGLRYLAAGGDPSEVDKAKSAVKSALMGYALAVLAPILLAVVKGWIGG</sequence>
<dbReference type="Proteomes" id="UP001501444">
    <property type="component" value="Unassembled WGS sequence"/>
</dbReference>
<gene>
    <name evidence="3" type="ORF">GCM10010170_039200</name>
</gene>
<protein>
    <recommendedName>
        <fullName evidence="5">TrbC/VIRB2 family protein</fullName>
    </recommendedName>
</protein>
<keyword evidence="1" id="KW-0472">Membrane</keyword>
<feature type="transmembrane region" description="Helical" evidence="1">
    <location>
        <begin position="91"/>
        <end position="111"/>
    </location>
</feature>
<keyword evidence="2" id="KW-0732">Signal</keyword>
<dbReference type="RefSeq" id="WP_344613873.1">
    <property type="nucleotide sequence ID" value="NZ_BAAARV010000029.1"/>
</dbReference>
<evidence type="ECO:0000256" key="2">
    <source>
        <dbReference type="SAM" id="SignalP"/>
    </source>
</evidence>